<evidence type="ECO:0000313" key="1">
    <source>
        <dbReference type="EMBL" id="CAG8522272.1"/>
    </source>
</evidence>
<dbReference type="EMBL" id="CAJVPT010005641">
    <property type="protein sequence ID" value="CAG8522272.1"/>
    <property type="molecule type" value="Genomic_DNA"/>
</dbReference>
<dbReference type="Proteomes" id="UP000789525">
    <property type="component" value="Unassembled WGS sequence"/>
</dbReference>
<comment type="caution">
    <text evidence="1">The sequence shown here is derived from an EMBL/GenBank/DDBJ whole genome shotgun (WGS) entry which is preliminary data.</text>
</comment>
<gene>
    <name evidence="1" type="ORF">ACOLOM_LOCUS3710</name>
</gene>
<proteinExistence type="predicted"/>
<protein>
    <submittedName>
        <fullName evidence="1">2598_t:CDS:1</fullName>
    </submittedName>
</protein>
<feature type="non-terminal residue" evidence="1">
    <location>
        <position position="1"/>
    </location>
</feature>
<name>A0ACA9LC22_9GLOM</name>
<evidence type="ECO:0000313" key="2">
    <source>
        <dbReference type="Proteomes" id="UP000789525"/>
    </source>
</evidence>
<accession>A0ACA9LC22</accession>
<keyword evidence="2" id="KW-1185">Reference proteome</keyword>
<sequence>ASFIQHMAENFFPAVSITFAGKKTTHRKDIVPTFIREQARERYSTIRESMFPLEEAAKQIVYIDTLIYLLDEQGFEFKQSIEGNHRVVDKIGRREFEKDASDEEVEEESFNHKYKRGRGKGNPEEFEMIEGQPVIKTEKVLRTGTRGTSKRIGTVDGRRRLYLNKVGVERDQDDHLLISERNAQDRATAKESEILMIPKDKMPVVIVPAVSKMEKATYLRF</sequence>
<organism evidence="1 2">
    <name type="scientific">Acaulospora colombiana</name>
    <dbReference type="NCBI Taxonomy" id="27376"/>
    <lineage>
        <taxon>Eukaryota</taxon>
        <taxon>Fungi</taxon>
        <taxon>Fungi incertae sedis</taxon>
        <taxon>Mucoromycota</taxon>
        <taxon>Glomeromycotina</taxon>
        <taxon>Glomeromycetes</taxon>
        <taxon>Diversisporales</taxon>
        <taxon>Acaulosporaceae</taxon>
        <taxon>Acaulospora</taxon>
    </lineage>
</organism>
<reference evidence="1" key="1">
    <citation type="submission" date="2021-06" db="EMBL/GenBank/DDBJ databases">
        <authorList>
            <person name="Kallberg Y."/>
            <person name="Tangrot J."/>
            <person name="Rosling A."/>
        </authorList>
    </citation>
    <scope>NUCLEOTIDE SEQUENCE</scope>
    <source>
        <strain evidence="1">CL356</strain>
    </source>
</reference>